<accession>A0ABP7T024</accession>
<name>A0ABP7T024_9SPHN</name>
<keyword evidence="2" id="KW-1185">Reference proteome</keyword>
<reference evidence="2" key="1">
    <citation type="journal article" date="2019" name="Int. J. Syst. Evol. Microbiol.">
        <title>The Global Catalogue of Microorganisms (GCM) 10K type strain sequencing project: providing services to taxonomists for standard genome sequencing and annotation.</title>
        <authorList>
            <consortium name="The Broad Institute Genomics Platform"/>
            <consortium name="The Broad Institute Genome Sequencing Center for Infectious Disease"/>
            <person name="Wu L."/>
            <person name="Ma J."/>
        </authorList>
    </citation>
    <scope>NUCLEOTIDE SEQUENCE [LARGE SCALE GENOMIC DNA]</scope>
    <source>
        <strain evidence="2">JCM 17563</strain>
    </source>
</reference>
<dbReference type="Proteomes" id="UP001500235">
    <property type="component" value="Unassembled WGS sequence"/>
</dbReference>
<proteinExistence type="predicted"/>
<comment type="caution">
    <text evidence="1">The sequence shown here is derived from an EMBL/GenBank/DDBJ whole genome shotgun (WGS) entry which is preliminary data.</text>
</comment>
<sequence length="154" mass="16579">MAIFLALLFLALVLSRIARVIVALIASVLGLYLVWDNLYTETDVGPGVIEVRKAEASLIGAPAISVPVRIELQITNHAAAELESIDVVVTLLDCREPIDQACEQVGKKVVRLQLLAPSGKSRRTDGWVHFENVPSTVGALKADIKVVGGVLDWS</sequence>
<evidence type="ECO:0000313" key="1">
    <source>
        <dbReference type="EMBL" id="GAA4019093.1"/>
    </source>
</evidence>
<organism evidence="1 2">
    <name type="scientific">Sphingomonas swuensis</name>
    <dbReference type="NCBI Taxonomy" id="977800"/>
    <lineage>
        <taxon>Bacteria</taxon>
        <taxon>Pseudomonadati</taxon>
        <taxon>Pseudomonadota</taxon>
        <taxon>Alphaproteobacteria</taxon>
        <taxon>Sphingomonadales</taxon>
        <taxon>Sphingomonadaceae</taxon>
        <taxon>Sphingomonas</taxon>
    </lineage>
</organism>
<dbReference type="EMBL" id="BAABBQ010000001">
    <property type="protein sequence ID" value="GAA4019093.1"/>
    <property type="molecule type" value="Genomic_DNA"/>
</dbReference>
<evidence type="ECO:0008006" key="3">
    <source>
        <dbReference type="Google" id="ProtNLM"/>
    </source>
</evidence>
<evidence type="ECO:0000313" key="2">
    <source>
        <dbReference type="Proteomes" id="UP001500235"/>
    </source>
</evidence>
<protein>
    <recommendedName>
        <fullName evidence="3">DUF3426 domain-containing protein</fullName>
    </recommendedName>
</protein>
<gene>
    <name evidence="1" type="ORF">GCM10022280_18500</name>
</gene>
<dbReference type="RefSeq" id="WP_344707125.1">
    <property type="nucleotide sequence ID" value="NZ_BAABBQ010000001.1"/>
</dbReference>